<dbReference type="EMBL" id="JBEVYD010000011">
    <property type="protein sequence ID" value="KAL3229695.1"/>
    <property type="molecule type" value="Genomic_DNA"/>
</dbReference>
<accession>A0ABR4NP58</accession>
<reference evidence="3 4" key="1">
    <citation type="submission" date="2024-05" db="EMBL/GenBank/DDBJ databases">
        <title>Long read based assembly of the Candida bracarensis genome reveals expanded adhesin content.</title>
        <authorList>
            <person name="Marcet-Houben M."/>
            <person name="Ksiezopolska E."/>
            <person name="Gabaldon T."/>
        </authorList>
    </citation>
    <scope>NUCLEOTIDE SEQUENCE [LARGE SCALE GENOMIC DNA]</scope>
    <source>
        <strain evidence="3 4">CBM6</strain>
    </source>
</reference>
<proteinExistence type="predicted"/>
<keyword evidence="1" id="KW-0812">Transmembrane</keyword>
<feature type="domain" description="GP-PDE" evidence="2">
    <location>
        <begin position="1"/>
        <end position="253"/>
    </location>
</feature>
<feature type="transmembrane region" description="Helical" evidence="1">
    <location>
        <begin position="285"/>
        <end position="303"/>
    </location>
</feature>
<evidence type="ECO:0000313" key="3">
    <source>
        <dbReference type="EMBL" id="KAL3229695.1"/>
    </source>
</evidence>
<evidence type="ECO:0000256" key="1">
    <source>
        <dbReference type="SAM" id="Phobius"/>
    </source>
</evidence>
<keyword evidence="4" id="KW-1185">Reference proteome</keyword>
<organism evidence="3 4">
    <name type="scientific">Nakaseomyces bracarensis</name>
    <dbReference type="NCBI Taxonomy" id="273131"/>
    <lineage>
        <taxon>Eukaryota</taxon>
        <taxon>Fungi</taxon>
        <taxon>Dikarya</taxon>
        <taxon>Ascomycota</taxon>
        <taxon>Saccharomycotina</taxon>
        <taxon>Saccharomycetes</taxon>
        <taxon>Saccharomycetales</taxon>
        <taxon>Saccharomycetaceae</taxon>
        <taxon>Nakaseomyces</taxon>
    </lineage>
</organism>
<gene>
    <name evidence="3" type="ORF">RNJ44_01831</name>
</gene>
<dbReference type="PANTHER" id="PTHR43805">
    <property type="entry name" value="GLYCEROPHOSPHORYL DIESTER PHOSPHODIESTERASE"/>
    <property type="match status" value="1"/>
</dbReference>
<dbReference type="PROSITE" id="PS51704">
    <property type="entry name" value="GP_PDE"/>
    <property type="match status" value="1"/>
</dbReference>
<protein>
    <recommendedName>
        <fullName evidence="2">GP-PDE domain-containing protein</fullName>
    </recommendedName>
</protein>
<dbReference type="InterPro" id="IPR017946">
    <property type="entry name" value="PLC-like_Pdiesterase_TIM-brl"/>
</dbReference>
<sequence length="328" mass="38765">MQIIGHRAYKGKYPENTLLAFEKAYECGVDVIETDVQVTKDGVMVIHHDPSTGRMYNKDLTVIDSTLEELQELRTVEGDQTMMTLEESLRWLVKHPDTKFLLDVKFILPKIALVKIYTMMLRVNEDVKFWHEHVMWGLWGMDWLQYGIETGVLKHFQIVAITLSLDIAREFIDFFVDFDDKNYSLYAISVHFVSTWTEQFRYQILPILKREKFHLLVWTVNNAVDVKYLNQYSVDPEMISIITDDPAYAKDHLITEFNPKVESEKKSDFVAFRAPKWTTKDGFRFHSYLLIYQFVTTVLFSSWFRKEIVPGYSLATIMFMFLRMVHFI</sequence>
<feature type="transmembrane region" description="Helical" evidence="1">
    <location>
        <begin position="309"/>
        <end position="325"/>
    </location>
</feature>
<dbReference type="Proteomes" id="UP001623330">
    <property type="component" value="Unassembled WGS sequence"/>
</dbReference>
<keyword evidence="1" id="KW-0472">Membrane</keyword>
<evidence type="ECO:0000313" key="4">
    <source>
        <dbReference type="Proteomes" id="UP001623330"/>
    </source>
</evidence>
<comment type="caution">
    <text evidence="3">The sequence shown here is derived from an EMBL/GenBank/DDBJ whole genome shotgun (WGS) entry which is preliminary data.</text>
</comment>
<dbReference type="SUPFAM" id="SSF51695">
    <property type="entry name" value="PLC-like phosphodiesterases"/>
    <property type="match status" value="1"/>
</dbReference>
<keyword evidence="1" id="KW-1133">Transmembrane helix</keyword>
<dbReference type="Gene3D" id="3.20.20.190">
    <property type="entry name" value="Phosphatidylinositol (PI) phosphodiesterase"/>
    <property type="match status" value="1"/>
</dbReference>
<dbReference type="Pfam" id="PF03009">
    <property type="entry name" value="GDPD"/>
    <property type="match status" value="1"/>
</dbReference>
<dbReference type="InterPro" id="IPR030395">
    <property type="entry name" value="GP_PDE_dom"/>
</dbReference>
<name>A0ABR4NP58_9SACH</name>
<dbReference type="PANTHER" id="PTHR43805:SF1">
    <property type="entry name" value="GP-PDE DOMAIN-CONTAINING PROTEIN"/>
    <property type="match status" value="1"/>
</dbReference>
<evidence type="ECO:0000259" key="2">
    <source>
        <dbReference type="PROSITE" id="PS51704"/>
    </source>
</evidence>